<dbReference type="RefSeq" id="WP_283753440.1">
    <property type="nucleotide sequence ID" value="NZ_JAQOSP010000065.1"/>
</dbReference>
<dbReference type="EMBL" id="JAQOSP010000065">
    <property type="protein sequence ID" value="MDJ1169683.1"/>
    <property type="molecule type" value="Genomic_DNA"/>
</dbReference>
<comment type="caution">
    <text evidence="1">The sequence shown here is derived from an EMBL/GenBank/DDBJ whole genome shotgun (WGS) entry which is preliminary data.</text>
</comment>
<dbReference type="Proteomes" id="UP001235303">
    <property type="component" value="Unassembled WGS sequence"/>
</dbReference>
<evidence type="ECO:0000313" key="1">
    <source>
        <dbReference type="EMBL" id="MDJ1169683.1"/>
    </source>
</evidence>
<keyword evidence="2" id="KW-1185">Reference proteome</keyword>
<evidence type="ECO:0000313" key="2">
    <source>
        <dbReference type="Proteomes" id="UP001235303"/>
    </source>
</evidence>
<proteinExistence type="predicted"/>
<protein>
    <submittedName>
        <fullName evidence="1">Uncharacterized protein</fullName>
    </submittedName>
</protein>
<name>A0ABT7AS02_9CYAN</name>
<reference evidence="1 2" key="1">
    <citation type="submission" date="2023-01" db="EMBL/GenBank/DDBJ databases">
        <title>Novel diversity within Roseofilum (Cyanobacteria; Desertifilaceae) from marine benthic mats with descriptions of four novel species.</title>
        <authorList>
            <person name="Wang Y."/>
            <person name="Berthold D.E."/>
            <person name="Hu J."/>
            <person name="Lefler F.W."/>
            <person name="Laughinghouse H.D. IV."/>
        </authorList>
    </citation>
    <scope>NUCLEOTIDE SEQUENCE [LARGE SCALE GENOMIC DNA]</scope>
    <source>
        <strain evidence="1 2">BLCC-M154</strain>
    </source>
</reference>
<organism evidence="1 2">
    <name type="scientific">Roseofilum acuticapitatum BLCC-M154</name>
    <dbReference type="NCBI Taxonomy" id="3022444"/>
    <lineage>
        <taxon>Bacteria</taxon>
        <taxon>Bacillati</taxon>
        <taxon>Cyanobacteriota</taxon>
        <taxon>Cyanophyceae</taxon>
        <taxon>Desertifilales</taxon>
        <taxon>Desertifilaceae</taxon>
        <taxon>Roseofilum</taxon>
        <taxon>Roseofilum acuticapitatum</taxon>
    </lineage>
</organism>
<accession>A0ABT7AS02</accession>
<sequence>MNKKTLARELDMTTEDLDLLLLESEIQSDPELTDTISNEEAKTVRHVVNGTKKAIAASPEKREKSQALARVPISEIATKTGISEENINGMIDAIWQIQLASIAEEETKLEQFRNAARLATKSDQLKQELTAKINRLNSIAQFNPYDILGKDPQQEQQDLNELTANALSLADTILQGGKLSA</sequence>
<gene>
    <name evidence="1" type="ORF">PMG71_09615</name>
</gene>